<keyword evidence="3" id="KW-1185">Reference proteome</keyword>
<feature type="coiled-coil region" evidence="1">
    <location>
        <begin position="562"/>
        <end position="589"/>
    </location>
</feature>
<feature type="coiled-coil region" evidence="1">
    <location>
        <begin position="250"/>
        <end position="335"/>
    </location>
</feature>
<dbReference type="STRING" id="573413.Spirs_2488"/>
<dbReference type="KEGG" id="ssm:Spirs_2488"/>
<dbReference type="Proteomes" id="UP000002318">
    <property type="component" value="Chromosome"/>
</dbReference>
<protein>
    <submittedName>
        <fullName evidence="2">Uncharacterized protein</fullName>
    </submittedName>
</protein>
<dbReference type="AlphaFoldDB" id="E1R3H0"/>
<evidence type="ECO:0000313" key="2">
    <source>
        <dbReference type="EMBL" id="ADK81601.1"/>
    </source>
</evidence>
<keyword evidence="1" id="KW-0175">Coiled coil</keyword>
<dbReference type="EMBL" id="CP002116">
    <property type="protein sequence ID" value="ADK81601.1"/>
    <property type="molecule type" value="Genomic_DNA"/>
</dbReference>
<accession>E1R3H0</accession>
<dbReference type="RefSeq" id="WP_013255063.1">
    <property type="nucleotide sequence ID" value="NC_014364.1"/>
</dbReference>
<dbReference type="eggNOG" id="COG1196">
    <property type="taxonomic scope" value="Bacteria"/>
</dbReference>
<sequence>MGSTVIDELKILLRAETRAAVKAMRDAEKQTDSLEGQLKNLAVGAAKSFGAYAAAAVSVKAVMQQMKESVKLYGVQIEAEDALAAAIRATGESADDLLPGLKEIASGIQSVTTYGDEAILSIMQLAKSQGVASDKLEEASKGAIGLANAFGINLQTSMKAVALAMNDDYTMLQRYIPQLRTATGDGEKHAIVQKAMADGFELAKAKAQNGVAAVTQLSNAVGDYKESLGRSISDGMEPFVRWLTDIVTEAANARNSLLDIKEVLDAYEKAGGTVDTKGSKALLQAQQALALEQEKLMDLQDRYYGQENEASSTIIANQEAKIAEIIATIRALGQQKQAEQELASISTEQNRIAAEAAKNNVQALELYRKRRLDAMEPNEKQLKLLQDEIDKWAAVRNAGVAAGQDMAEVQRLLNDLIDERNRKLSEGKTDWSQPLEGLSEWEQEYKDILNEASLDRQQMERDEEARLAEIRESFGKSQLQARLDEIRLQVDAAKQAGVDEVDVEKWKTEQIIQLYASRAQEAMAIYNQLNGMLSDIYSLQGDLSDAAAEKEISNLDNQIEFKKAAGETYEDLEAEKTEKEDKLARKQFERDKKNRKSETIASGAQAVINAYASMNPIAASAMAAVIAGLTARKVALINQQQYTGLADGGIVPAQGESGGLYRLGDKNKAETVIPFDIRNLKSGGTTVQVHVDSVYGPGGSEAFAKYIVQTVKRGQSSGRVEKWGA</sequence>
<organism evidence="2 3">
    <name type="scientific">Sediminispirochaeta smaragdinae (strain DSM 11293 / JCM 15392 / SEBR 4228)</name>
    <name type="common">Spirochaeta smaragdinae</name>
    <dbReference type="NCBI Taxonomy" id="573413"/>
    <lineage>
        <taxon>Bacteria</taxon>
        <taxon>Pseudomonadati</taxon>
        <taxon>Spirochaetota</taxon>
        <taxon>Spirochaetia</taxon>
        <taxon>Spirochaetales</taxon>
        <taxon>Spirochaetaceae</taxon>
        <taxon>Sediminispirochaeta</taxon>
    </lineage>
</organism>
<evidence type="ECO:0000313" key="3">
    <source>
        <dbReference type="Proteomes" id="UP000002318"/>
    </source>
</evidence>
<evidence type="ECO:0000256" key="1">
    <source>
        <dbReference type="SAM" id="Coils"/>
    </source>
</evidence>
<dbReference type="OrthoDB" id="291028at2"/>
<proteinExistence type="predicted"/>
<dbReference type="HOGENOM" id="CLU_367972_0_0_12"/>
<feature type="coiled-coil region" evidence="1">
    <location>
        <begin position="406"/>
        <end position="496"/>
    </location>
</feature>
<gene>
    <name evidence="2" type="ordered locus">Spirs_2488</name>
</gene>
<name>E1R3H0_SEDSS</name>
<reference evidence="2 3" key="1">
    <citation type="journal article" date="2010" name="Stand. Genomic Sci.">
        <title>Complete genome sequence of Spirochaeta smaragdinae type strain (SEBR 4228).</title>
        <authorList>
            <person name="Mavromatis K."/>
            <person name="Yasawong M."/>
            <person name="Chertkov O."/>
            <person name="Lapidus A."/>
            <person name="Lucas S."/>
            <person name="Nolan M."/>
            <person name="Del Rio T.G."/>
            <person name="Tice H."/>
            <person name="Cheng J.F."/>
            <person name="Pitluck S."/>
            <person name="Liolios K."/>
            <person name="Ivanova N."/>
            <person name="Tapia R."/>
            <person name="Han C."/>
            <person name="Bruce D."/>
            <person name="Goodwin L."/>
            <person name="Pati A."/>
            <person name="Chen A."/>
            <person name="Palaniappan K."/>
            <person name="Land M."/>
            <person name="Hauser L."/>
            <person name="Chang Y.J."/>
            <person name="Jeffries C.D."/>
            <person name="Detter J.C."/>
            <person name="Rohde M."/>
            <person name="Brambilla E."/>
            <person name="Spring S."/>
            <person name="Goker M."/>
            <person name="Sikorski J."/>
            <person name="Woyke T."/>
            <person name="Bristow J."/>
            <person name="Eisen J.A."/>
            <person name="Markowitz V."/>
            <person name="Hugenholtz P."/>
            <person name="Klenk H.P."/>
            <person name="Kyrpides N.C."/>
        </authorList>
    </citation>
    <scope>NUCLEOTIDE SEQUENCE [LARGE SCALE GENOMIC DNA]</scope>
    <source>
        <strain evidence="3">DSM 11293 / JCM 15392 / SEBR 4228</strain>
    </source>
</reference>